<evidence type="ECO:0000313" key="1">
    <source>
        <dbReference type="EMBL" id="KAK3578492.1"/>
    </source>
</evidence>
<protein>
    <submittedName>
        <fullName evidence="1">Uncharacterized protein</fullName>
    </submittedName>
</protein>
<evidence type="ECO:0000313" key="2">
    <source>
        <dbReference type="Proteomes" id="UP001195483"/>
    </source>
</evidence>
<reference evidence="1" key="3">
    <citation type="submission" date="2023-05" db="EMBL/GenBank/DDBJ databases">
        <authorList>
            <person name="Smith C.H."/>
        </authorList>
    </citation>
    <scope>NUCLEOTIDE SEQUENCE</scope>
    <source>
        <strain evidence="1">CHS0354</strain>
        <tissue evidence="1">Mantle</tissue>
    </source>
</reference>
<proteinExistence type="predicted"/>
<accession>A0AAE0VIU8</accession>
<gene>
    <name evidence="1" type="ORF">CHS0354_007745</name>
</gene>
<dbReference type="AlphaFoldDB" id="A0AAE0VIU8"/>
<name>A0AAE0VIU8_9BIVA</name>
<dbReference type="Proteomes" id="UP001195483">
    <property type="component" value="Unassembled WGS sequence"/>
</dbReference>
<sequence length="203" mass="22879">MKTAAFIGSKPGNGFEKDTKINASVENEEMFPPTLVKKWNRTIENMHKTIKSHQQVVTELQVVQGAEAELRKDIEKRLELEIQKGLANQIKICQPKQISEIDCSKVARDIFEFTSNVYAIKLPPSSGCFKKSTPPPKMLIPCEEKSEFALSYGSGHQSAARRRNLGSLENIYVTCVTPTKTGSIGHLNIREGRQYAMRFYLCK</sequence>
<reference evidence="1" key="1">
    <citation type="journal article" date="2021" name="Genome Biol. Evol.">
        <title>A High-Quality Reference Genome for a Parasitic Bivalve with Doubly Uniparental Inheritance (Bivalvia: Unionida).</title>
        <authorList>
            <person name="Smith C.H."/>
        </authorList>
    </citation>
    <scope>NUCLEOTIDE SEQUENCE</scope>
    <source>
        <strain evidence="1">CHS0354</strain>
    </source>
</reference>
<reference evidence="1" key="2">
    <citation type="journal article" date="2021" name="Genome Biol. Evol.">
        <title>Developing a high-quality reference genome for a parasitic bivalve with doubly uniparental inheritance (Bivalvia: Unionida).</title>
        <authorList>
            <person name="Smith C.H."/>
        </authorList>
    </citation>
    <scope>NUCLEOTIDE SEQUENCE</scope>
    <source>
        <strain evidence="1">CHS0354</strain>
        <tissue evidence="1">Mantle</tissue>
    </source>
</reference>
<dbReference type="EMBL" id="JAEAOA010000527">
    <property type="protein sequence ID" value="KAK3578492.1"/>
    <property type="molecule type" value="Genomic_DNA"/>
</dbReference>
<organism evidence="1 2">
    <name type="scientific">Potamilus streckersoni</name>
    <dbReference type="NCBI Taxonomy" id="2493646"/>
    <lineage>
        <taxon>Eukaryota</taxon>
        <taxon>Metazoa</taxon>
        <taxon>Spiralia</taxon>
        <taxon>Lophotrochozoa</taxon>
        <taxon>Mollusca</taxon>
        <taxon>Bivalvia</taxon>
        <taxon>Autobranchia</taxon>
        <taxon>Heteroconchia</taxon>
        <taxon>Palaeoheterodonta</taxon>
        <taxon>Unionida</taxon>
        <taxon>Unionoidea</taxon>
        <taxon>Unionidae</taxon>
        <taxon>Ambleminae</taxon>
        <taxon>Lampsilini</taxon>
        <taxon>Potamilus</taxon>
    </lineage>
</organism>
<keyword evidence="2" id="KW-1185">Reference proteome</keyword>
<comment type="caution">
    <text evidence="1">The sequence shown here is derived from an EMBL/GenBank/DDBJ whole genome shotgun (WGS) entry which is preliminary data.</text>
</comment>